<sequence length="784" mass="83189">MWFEAPLFLLLIPVAVALLYYVLIVDGTGSERRRYGLLGSRTVVVALLLLAFAQPYIVQTTTVEGEERVHVLIDGSESMEVFEDVGEEVAAAVENQGVNVETTRIAGSNSSRIGDAVMSNIARDGSVLLVSDGQVTDGRSLVSAAEAARAVNAQVSAVNLSATEAEKAVRLEGPSKASQGVEETFNVCLNGVNLDRTSGTVTVEIDGEQVASKGGDAGCKEFSHTFGSTGTYEMTATVDASGEDTYTTNNEFYRTVRVVERPSILYVSKDRYPFLELLNQLYDVETAETVPSDLSGYYAVVTQNLPANTAGDLGALQEYVIDGGGLLVAGGPNAYDTGGYEESLLGDMVPVKSGETSRTSDVVLLIDVSGSTREGIDVQKGLALDALEQMGDGNRVGVVAFNQNAYSVNEISELSTARGELRRTIQRLQSGGSTDISIGLQGAEDMLGGSGNIILISDGVVDEQRRGTAIDTARRLGAQDINVVSVGVGELSTNEDVMREIADASGGSFFRATQTERLRVLFGGQDKQPQGSGLTIVDSSHFITDGVETTTELPTAHEVSVKATGRFLVSTGSGDVALASGRYGLGRVVSVTAHTGNGVLGGLLSEPDSALMSRSVNWAIGDPERLIGDVYDVEDTRVGQTTEISYRGGSRPSDGLDFSQTSQNEYVATVTPSERGFKTAGDATYAVNYAAEYAGFGMSSSIYRATESTDGGVYEPTETAAIAQEVRSHASEPRETQQGLSWIPLLVALLVYLVEVSLRRINDVYGYSLRTAAREAVDTVRDRT</sequence>
<dbReference type="InterPro" id="IPR029062">
    <property type="entry name" value="Class_I_gatase-like"/>
</dbReference>
<dbReference type="Gene3D" id="3.40.50.410">
    <property type="entry name" value="von Willebrand factor, type A domain"/>
    <property type="match status" value="1"/>
</dbReference>
<protein>
    <submittedName>
        <fullName evidence="3">VWA domain-containing protein</fullName>
    </submittedName>
</protein>
<evidence type="ECO:0000313" key="3">
    <source>
        <dbReference type="EMBL" id="MCX2818898.1"/>
    </source>
</evidence>
<dbReference type="SUPFAM" id="SSF52317">
    <property type="entry name" value="Class I glutamine amidotransferase-like"/>
    <property type="match status" value="1"/>
</dbReference>
<dbReference type="EMBL" id="RKLV01000005">
    <property type="protein sequence ID" value="MCX2818898.1"/>
    <property type="molecule type" value="Genomic_DNA"/>
</dbReference>
<dbReference type="Proteomes" id="UP001149411">
    <property type="component" value="Unassembled WGS sequence"/>
</dbReference>
<proteinExistence type="predicted"/>
<keyword evidence="1" id="KW-1133">Transmembrane helix</keyword>
<comment type="caution">
    <text evidence="3">The sequence shown here is derived from an EMBL/GenBank/DDBJ whole genome shotgun (WGS) entry which is preliminary data.</text>
</comment>
<dbReference type="AlphaFoldDB" id="A0A9Q4C3S5"/>
<name>A0A9Q4C3S5_9EURY</name>
<dbReference type="CDD" id="cd00198">
    <property type="entry name" value="vWFA"/>
    <property type="match status" value="1"/>
</dbReference>
<keyword evidence="1" id="KW-0472">Membrane</keyword>
<dbReference type="InterPro" id="IPR036465">
    <property type="entry name" value="vWFA_dom_sf"/>
</dbReference>
<accession>A0A9Q4C3S5</accession>
<evidence type="ECO:0000259" key="2">
    <source>
        <dbReference type="PROSITE" id="PS50234"/>
    </source>
</evidence>
<dbReference type="Pfam" id="PF13519">
    <property type="entry name" value="VWA_2"/>
    <property type="match status" value="1"/>
</dbReference>
<gene>
    <name evidence="3" type="ORF">EGH25_05990</name>
</gene>
<dbReference type="PROSITE" id="PS50234">
    <property type="entry name" value="VWFA"/>
    <property type="match status" value="1"/>
</dbReference>
<dbReference type="RefSeq" id="WP_266086740.1">
    <property type="nucleotide sequence ID" value="NZ_RKLV01000005.1"/>
</dbReference>
<dbReference type="InterPro" id="IPR002035">
    <property type="entry name" value="VWF_A"/>
</dbReference>
<reference evidence="3" key="1">
    <citation type="submission" date="2022-09" db="EMBL/GenBank/DDBJ databases">
        <title>Haloadaptaus new haloarchaeum isolated from saline soil.</title>
        <authorList>
            <person name="Duran-Viseras A."/>
            <person name="Sanchez-Porro C."/>
            <person name="Ventosa A."/>
        </authorList>
    </citation>
    <scope>NUCLEOTIDE SEQUENCE</scope>
    <source>
        <strain evidence="3">F3-133</strain>
    </source>
</reference>
<dbReference type="PANTHER" id="PTHR37947:SF1">
    <property type="entry name" value="BLL2462 PROTEIN"/>
    <property type="match status" value="1"/>
</dbReference>
<dbReference type="SMART" id="SM00327">
    <property type="entry name" value="VWA"/>
    <property type="match status" value="1"/>
</dbReference>
<feature type="domain" description="VWFA" evidence="2">
    <location>
        <begin position="361"/>
        <end position="525"/>
    </location>
</feature>
<evidence type="ECO:0000313" key="4">
    <source>
        <dbReference type="Proteomes" id="UP001149411"/>
    </source>
</evidence>
<evidence type="ECO:0000256" key="1">
    <source>
        <dbReference type="SAM" id="Phobius"/>
    </source>
</evidence>
<keyword evidence="1" id="KW-0812">Transmembrane</keyword>
<keyword evidence="4" id="KW-1185">Reference proteome</keyword>
<organism evidence="3 4">
    <name type="scientific">Halorutilus salinus</name>
    <dbReference type="NCBI Taxonomy" id="2487751"/>
    <lineage>
        <taxon>Archaea</taxon>
        <taxon>Methanobacteriati</taxon>
        <taxon>Methanobacteriota</taxon>
        <taxon>Stenosarchaea group</taxon>
        <taxon>Halobacteria</taxon>
        <taxon>Halorutilales</taxon>
        <taxon>Halorutilaceae</taxon>
        <taxon>Halorutilus</taxon>
    </lineage>
</organism>
<dbReference type="PANTHER" id="PTHR37947">
    <property type="entry name" value="BLL2462 PROTEIN"/>
    <property type="match status" value="1"/>
</dbReference>
<dbReference type="Gene3D" id="3.40.50.880">
    <property type="match status" value="1"/>
</dbReference>
<dbReference type="SUPFAM" id="SSF53300">
    <property type="entry name" value="vWA-like"/>
    <property type="match status" value="1"/>
</dbReference>
<feature type="transmembrane region" description="Helical" evidence="1">
    <location>
        <begin position="6"/>
        <end position="23"/>
    </location>
</feature>
<feature type="transmembrane region" description="Helical" evidence="1">
    <location>
        <begin position="35"/>
        <end position="53"/>
    </location>
</feature>